<protein>
    <recommendedName>
        <fullName evidence="4">Tetratricopeptide repeat protein</fullName>
    </recommendedName>
</protein>
<organism evidence="2 3">
    <name type="scientific">Flavobacterium humi</name>
    <dbReference type="NCBI Taxonomy" id="2562683"/>
    <lineage>
        <taxon>Bacteria</taxon>
        <taxon>Pseudomonadati</taxon>
        <taxon>Bacteroidota</taxon>
        <taxon>Flavobacteriia</taxon>
        <taxon>Flavobacteriales</taxon>
        <taxon>Flavobacteriaceae</taxon>
        <taxon>Flavobacterium</taxon>
    </lineage>
</organism>
<name>A0A4Z0LAK7_9FLAO</name>
<reference evidence="2 3" key="1">
    <citation type="submission" date="2019-04" db="EMBL/GenBank/DDBJ databases">
        <title>Flavobacterium sp. strain DS2-A Genome sequencing and assembly.</title>
        <authorList>
            <person name="Kim I."/>
        </authorList>
    </citation>
    <scope>NUCLEOTIDE SEQUENCE [LARGE SCALE GENOMIC DNA]</scope>
    <source>
        <strain evidence="2 3">DS2-A</strain>
    </source>
</reference>
<proteinExistence type="predicted"/>
<dbReference type="EMBL" id="SRLH01000004">
    <property type="protein sequence ID" value="TGD58098.1"/>
    <property type="molecule type" value="Genomic_DNA"/>
</dbReference>
<feature type="signal peptide" evidence="1">
    <location>
        <begin position="1"/>
        <end position="18"/>
    </location>
</feature>
<sequence length="207" mass="23145">MTKIFTMIALFVCSLLSAQTLYEKGMGNALTVWKSGKSAEASALFERIATVEKNNWLPNYYVAFINTVEAFKAEDKAKIPAYLDKAQKALDEAAIISPNNAEIMVVQAMIYTGWIVQDPMTNGMKYSNKAMEQYYKAQVIAPNNPRVVSCKAEFEIGGAQWTGADVKSLCKDMERAIKLYADFKPESPFHPTWGLERAQENLKSCSK</sequence>
<dbReference type="OrthoDB" id="1150971at2"/>
<dbReference type="InterPro" id="IPR011990">
    <property type="entry name" value="TPR-like_helical_dom_sf"/>
</dbReference>
<feature type="chain" id="PRO_5021292645" description="Tetratricopeptide repeat protein" evidence="1">
    <location>
        <begin position="19"/>
        <end position="207"/>
    </location>
</feature>
<accession>A0A4Z0LAK7</accession>
<evidence type="ECO:0000256" key="1">
    <source>
        <dbReference type="SAM" id="SignalP"/>
    </source>
</evidence>
<dbReference type="RefSeq" id="WP_135526268.1">
    <property type="nucleotide sequence ID" value="NZ_SRLH01000004.1"/>
</dbReference>
<comment type="caution">
    <text evidence="2">The sequence shown here is derived from an EMBL/GenBank/DDBJ whole genome shotgun (WGS) entry which is preliminary data.</text>
</comment>
<dbReference type="Proteomes" id="UP000297407">
    <property type="component" value="Unassembled WGS sequence"/>
</dbReference>
<keyword evidence="1" id="KW-0732">Signal</keyword>
<keyword evidence="3" id="KW-1185">Reference proteome</keyword>
<dbReference type="Gene3D" id="1.25.40.10">
    <property type="entry name" value="Tetratricopeptide repeat domain"/>
    <property type="match status" value="1"/>
</dbReference>
<evidence type="ECO:0000313" key="3">
    <source>
        <dbReference type="Proteomes" id="UP000297407"/>
    </source>
</evidence>
<dbReference type="AlphaFoldDB" id="A0A4Z0LAK7"/>
<evidence type="ECO:0000313" key="2">
    <source>
        <dbReference type="EMBL" id="TGD58098.1"/>
    </source>
</evidence>
<dbReference type="SUPFAM" id="SSF48452">
    <property type="entry name" value="TPR-like"/>
    <property type="match status" value="1"/>
</dbReference>
<evidence type="ECO:0008006" key="4">
    <source>
        <dbReference type="Google" id="ProtNLM"/>
    </source>
</evidence>
<gene>
    <name evidence="2" type="ORF">E4635_08810</name>
</gene>